<dbReference type="EMBL" id="CP009571">
    <property type="protein sequence ID" value="AIT05129.1"/>
    <property type="molecule type" value="Genomic_DNA"/>
</dbReference>
<comment type="similarity">
    <text evidence="1">Belongs to the MobA/MobL family.</text>
</comment>
<dbReference type="Pfam" id="PF03389">
    <property type="entry name" value="MobA_MobL"/>
    <property type="match status" value="1"/>
</dbReference>
<evidence type="ECO:0000256" key="2">
    <source>
        <dbReference type="ARBA" id="ARBA00022971"/>
    </source>
</evidence>
<evidence type="ECO:0000313" key="6">
    <source>
        <dbReference type="Proteomes" id="UP000033200"/>
    </source>
</evidence>
<evidence type="ECO:0000256" key="3">
    <source>
        <dbReference type="SAM" id="MobiDB-lite"/>
    </source>
</evidence>
<evidence type="ECO:0000256" key="1">
    <source>
        <dbReference type="ARBA" id="ARBA00010873"/>
    </source>
</evidence>
<organism evidence="5 6">
    <name type="scientific">Sphingomonas taxi</name>
    <dbReference type="NCBI Taxonomy" id="1549858"/>
    <lineage>
        <taxon>Bacteria</taxon>
        <taxon>Pseudomonadati</taxon>
        <taxon>Pseudomonadota</taxon>
        <taxon>Alphaproteobacteria</taxon>
        <taxon>Sphingomonadales</taxon>
        <taxon>Sphingomonadaceae</taxon>
        <taxon>Sphingomonas</taxon>
    </lineage>
</organism>
<reference evidence="5 6" key="1">
    <citation type="submission" date="2014-09" db="EMBL/GenBank/DDBJ databases">
        <title>Using Illumina technology Improving SMRT sequencing Genome Assembly by RASTools.</title>
        <authorList>
            <person name="Zhou Y."/>
            <person name="Ma T."/>
            <person name="Liu T."/>
        </authorList>
    </citation>
    <scope>NUCLEOTIDE SEQUENCE [LARGE SCALE GENOMIC DNA]</scope>
    <source>
        <strain evidence="5 6">ATCC 55669</strain>
    </source>
</reference>
<sequence>MMVDGTWIAEGDRVVKRALRQDRGVERKRTREEKQKKGTRLHAACEDARIARRLARELAEWEIRHRRWGASVKVHGEPKKPAGGSKKLARLASPSRRSEPGYFTVRDSQGRIGIYIRGDYVRAGGKGGRPGCAADGFFYTIRDGAALTDAEGNALIISNLGKDAAGIAAAWTAVEAVARATRANAKIQFRFVLALDDDASEAEMIDAVRRFGENFEALGLPYSATIHRPDPGGDDRNWHAHFLTSYRPAEQVAPREWRFADDLVTALDGKEGMRTLRHLWAHAQTGAARRAGRDVEYTGLPHAARGLDLEAQTHLGPALSDLVARGQHVPAHARNQQVAARNAERLRRRDLEQQRAALLKVREAVMEQRATRSAREAAAGTTAVPDPVAAAMPRTPASPVGVVEPFNVRPTVRERVSLSALPPRPRMTRFGALEVRSVPAPAPMTPRRPAMVTTLPATPLPAARTGATTTPPVIVSPTAPQQAAMLRRLDVPPTAVRASAVIHPTASFPFAIARNAALVFDTPGQRGRPSREPADLFNMPYIAAVPRAAASIRRLPAPASDEPIPAWWERVEHYLAWLAWREREDDRARTRLGGYAVLPPAYRAAVEAVERNPHLIVEEQTRPTVRAGVPCDLATQIEAVAGDPHWREFLRRVRSVALEREERATRPIPAGLADASAASSPDARAMSPLRDLRGPERPRSRGLRPRRL</sequence>
<evidence type="ECO:0000259" key="4">
    <source>
        <dbReference type="Pfam" id="PF03389"/>
    </source>
</evidence>
<feature type="region of interest" description="Disordered" evidence="3">
    <location>
        <begin position="667"/>
        <end position="708"/>
    </location>
</feature>
<dbReference type="HOGENOM" id="CLU_389744_0_0_5"/>
<feature type="domain" description="MobA/MobL protein" evidence="4">
    <location>
        <begin position="168"/>
        <end position="321"/>
    </location>
</feature>
<dbReference type="STRING" id="1549858.MC45_00215"/>
<keyword evidence="2" id="KW-0184">Conjugation</keyword>
<gene>
    <name evidence="5" type="ORF">MC45_00215</name>
</gene>
<accession>A0A097EC30</accession>
<dbReference type="Proteomes" id="UP000033200">
    <property type="component" value="Chromosome"/>
</dbReference>
<feature type="compositionally biased region" description="Low complexity" evidence="3">
    <location>
        <begin position="667"/>
        <end position="688"/>
    </location>
</feature>
<dbReference type="AlphaFoldDB" id="A0A097EC30"/>
<feature type="region of interest" description="Disordered" evidence="3">
    <location>
        <begin position="73"/>
        <end position="102"/>
    </location>
</feature>
<dbReference type="KEGG" id="stax:MC45_00215"/>
<dbReference type="InterPro" id="IPR005053">
    <property type="entry name" value="MobA_MobL"/>
</dbReference>
<protein>
    <recommendedName>
        <fullName evidence="4">MobA/MobL protein domain-containing protein</fullName>
    </recommendedName>
</protein>
<keyword evidence="6" id="KW-1185">Reference proteome</keyword>
<feature type="compositionally biased region" description="Basic and acidic residues" evidence="3">
    <location>
        <begin position="690"/>
        <end position="699"/>
    </location>
</feature>
<dbReference type="RefSeq" id="WP_038658166.1">
    <property type="nucleotide sequence ID" value="NZ_CP009571.1"/>
</dbReference>
<evidence type="ECO:0000313" key="5">
    <source>
        <dbReference type="EMBL" id="AIT05129.1"/>
    </source>
</evidence>
<name>A0A097EC30_9SPHN</name>
<proteinExistence type="inferred from homology"/>
<dbReference type="eggNOG" id="COG0507">
    <property type="taxonomic scope" value="Bacteria"/>
</dbReference>
<dbReference type="Gene3D" id="3.30.930.30">
    <property type="match status" value="1"/>
</dbReference>